<dbReference type="Gene3D" id="3.30.565.10">
    <property type="entry name" value="Histidine kinase-like ATPase, C-terminal domain"/>
    <property type="match status" value="1"/>
</dbReference>
<dbReference type="PRINTS" id="PR00344">
    <property type="entry name" value="BCTRLSENSOR"/>
</dbReference>
<evidence type="ECO:0000256" key="12">
    <source>
        <dbReference type="ARBA" id="ARBA00022989"/>
    </source>
</evidence>
<dbReference type="InterPro" id="IPR005467">
    <property type="entry name" value="His_kinase_dom"/>
</dbReference>
<dbReference type="AlphaFoldDB" id="A0A0N8HFW7"/>
<reference evidence="18 20" key="1">
    <citation type="submission" date="2015-10" db="EMBL/GenBank/DDBJ databases">
        <title>Pseudomonas putida clinical strains.</title>
        <authorList>
            <person name="Molina L."/>
            <person name="Udaondo Z."/>
        </authorList>
    </citation>
    <scope>NUCLEOTIDE SEQUENCE [LARGE SCALE GENOMIC DNA]</scope>
    <source>
        <strain evidence="18 20">HB13667</strain>
    </source>
</reference>
<evidence type="ECO:0000313" key="18">
    <source>
        <dbReference type="EMBL" id="KPM65324.1"/>
    </source>
</evidence>
<dbReference type="SUPFAM" id="SSF55874">
    <property type="entry name" value="ATPase domain of HSP90 chaperone/DNA topoisomerase II/histidine kinase"/>
    <property type="match status" value="1"/>
</dbReference>
<protein>
    <recommendedName>
        <fullName evidence="3">histidine kinase</fullName>
        <ecNumber evidence="3">2.7.13.3</ecNumber>
    </recommendedName>
</protein>
<evidence type="ECO:0000256" key="4">
    <source>
        <dbReference type="ARBA" id="ARBA00022475"/>
    </source>
</evidence>
<evidence type="ECO:0000256" key="10">
    <source>
        <dbReference type="ARBA" id="ARBA00022777"/>
    </source>
</evidence>
<dbReference type="InterPro" id="IPR036890">
    <property type="entry name" value="HATPase_C_sf"/>
</dbReference>
<evidence type="ECO:0000313" key="21">
    <source>
        <dbReference type="Proteomes" id="UP000278162"/>
    </source>
</evidence>
<feature type="domain" description="HAMP" evidence="17">
    <location>
        <begin position="193"/>
        <end position="245"/>
    </location>
</feature>
<comment type="subcellular location">
    <subcellularLocation>
        <location evidence="2">Cell inner membrane</location>
        <topology evidence="2">Multi-pass membrane protein</topology>
    </subcellularLocation>
</comment>
<dbReference type="Pfam" id="PF00512">
    <property type="entry name" value="HisKA"/>
    <property type="match status" value="1"/>
</dbReference>
<dbReference type="InterPro" id="IPR036097">
    <property type="entry name" value="HisK_dim/P_sf"/>
</dbReference>
<dbReference type="GO" id="GO:0005886">
    <property type="term" value="C:plasma membrane"/>
    <property type="evidence" value="ECO:0007669"/>
    <property type="project" value="UniProtKB-SubCell"/>
</dbReference>
<accession>A0A0N8HFW7</accession>
<evidence type="ECO:0000256" key="3">
    <source>
        <dbReference type="ARBA" id="ARBA00012438"/>
    </source>
</evidence>
<evidence type="ECO:0000256" key="1">
    <source>
        <dbReference type="ARBA" id="ARBA00000085"/>
    </source>
</evidence>
<evidence type="ECO:0000256" key="13">
    <source>
        <dbReference type="ARBA" id="ARBA00023012"/>
    </source>
</evidence>
<keyword evidence="7" id="KW-0808">Transferase</keyword>
<evidence type="ECO:0000256" key="11">
    <source>
        <dbReference type="ARBA" id="ARBA00022840"/>
    </source>
</evidence>
<feature type="domain" description="Histidine kinase" evidence="16">
    <location>
        <begin position="253"/>
        <end position="451"/>
    </location>
</feature>
<organism evidence="18 20">
    <name type="scientific">Pseudomonas putida</name>
    <name type="common">Arthrobacter siderocapsulatus</name>
    <dbReference type="NCBI Taxonomy" id="303"/>
    <lineage>
        <taxon>Bacteria</taxon>
        <taxon>Pseudomonadati</taxon>
        <taxon>Pseudomonadota</taxon>
        <taxon>Gammaproteobacteria</taxon>
        <taxon>Pseudomonadales</taxon>
        <taxon>Pseudomonadaceae</taxon>
        <taxon>Pseudomonas</taxon>
    </lineage>
</organism>
<feature type="transmembrane region" description="Helical" evidence="15">
    <location>
        <begin position="21"/>
        <end position="47"/>
    </location>
</feature>
<evidence type="ECO:0000256" key="9">
    <source>
        <dbReference type="ARBA" id="ARBA00022741"/>
    </source>
</evidence>
<evidence type="ECO:0000256" key="2">
    <source>
        <dbReference type="ARBA" id="ARBA00004429"/>
    </source>
</evidence>
<keyword evidence="6" id="KW-0597">Phosphoprotein</keyword>
<keyword evidence="14 15" id="KW-0472">Membrane</keyword>
<dbReference type="PANTHER" id="PTHR44936">
    <property type="entry name" value="SENSOR PROTEIN CREC"/>
    <property type="match status" value="1"/>
</dbReference>
<dbReference type="InterPro" id="IPR003661">
    <property type="entry name" value="HisK_dim/P_dom"/>
</dbReference>
<dbReference type="RefSeq" id="WP_015269743.1">
    <property type="nucleotide sequence ID" value="NZ_LKKS01000070.1"/>
</dbReference>
<evidence type="ECO:0000259" key="16">
    <source>
        <dbReference type="PROSITE" id="PS50109"/>
    </source>
</evidence>
<dbReference type="GO" id="GO:0000155">
    <property type="term" value="F:phosphorelay sensor kinase activity"/>
    <property type="evidence" value="ECO:0007669"/>
    <property type="project" value="InterPro"/>
</dbReference>
<dbReference type="InterPro" id="IPR003660">
    <property type="entry name" value="HAMP_dom"/>
</dbReference>
<dbReference type="GO" id="GO:0005524">
    <property type="term" value="F:ATP binding"/>
    <property type="evidence" value="ECO:0007669"/>
    <property type="project" value="UniProtKB-KW"/>
</dbReference>
<comment type="catalytic activity">
    <reaction evidence="1">
        <text>ATP + protein L-histidine = ADP + protein N-phospho-L-histidine.</text>
        <dbReference type="EC" id="2.7.13.3"/>
    </reaction>
</comment>
<dbReference type="SMART" id="SM00387">
    <property type="entry name" value="HATPase_c"/>
    <property type="match status" value="1"/>
</dbReference>
<dbReference type="InterPro" id="IPR050980">
    <property type="entry name" value="2C_sensor_his_kinase"/>
</dbReference>
<evidence type="ECO:0000259" key="17">
    <source>
        <dbReference type="PROSITE" id="PS50885"/>
    </source>
</evidence>
<reference evidence="19 21" key="2">
    <citation type="submission" date="2018-10" db="EMBL/GenBank/DDBJ databases">
        <title>An outbreak of IMP-63 producing strain in France.</title>
        <authorList>
            <person name="Bour M."/>
            <person name="Liapis E."/>
            <person name="Plesiat P."/>
        </authorList>
    </citation>
    <scope>NUCLEOTIDE SEQUENCE [LARGE SCALE GENOMIC DNA]</scope>
    <source>
        <strain evidence="19 21">12917</strain>
    </source>
</reference>
<dbReference type="EC" id="2.7.13.3" evidence="3"/>
<dbReference type="GeneID" id="97167467"/>
<keyword evidence="10 18" id="KW-0418">Kinase</keyword>
<gene>
    <name evidence="19" type="ORF">EFK07_00495</name>
    <name evidence="18" type="ORF">HB13667_12040</name>
</gene>
<dbReference type="Proteomes" id="UP000278162">
    <property type="component" value="Unassembled WGS sequence"/>
</dbReference>
<evidence type="ECO:0000256" key="15">
    <source>
        <dbReference type="SAM" id="Phobius"/>
    </source>
</evidence>
<keyword evidence="12 15" id="KW-1133">Transmembrane helix</keyword>
<keyword evidence="13" id="KW-0902">Two-component regulatory system</keyword>
<keyword evidence="9" id="KW-0547">Nucleotide-binding</keyword>
<dbReference type="Pfam" id="PF02518">
    <property type="entry name" value="HATPase_c"/>
    <property type="match status" value="1"/>
</dbReference>
<evidence type="ECO:0000256" key="5">
    <source>
        <dbReference type="ARBA" id="ARBA00022519"/>
    </source>
</evidence>
<evidence type="ECO:0000256" key="6">
    <source>
        <dbReference type="ARBA" id="ARBA00022553"/>
    </source>
</evidence>
<evidence type="ECO:0000313" key="20">
    <source>
        <dbReference type="Proteomes" id="UP000050437"/>
    </source>
</evidence>
<keyword evidence="5" id="KW-0997">Cell inner membrane</keyword>
<keyword evidence="11" id="KW-0067">ATP-binding</keyword>
<dbReference type="PROSITE" id="PS50885">
    <property type="entry name" value="HAMP"/>
    <property type="match status" value="1"/>
</dbReference>
<dbReference type="SMART" id="SM00388">
    <property type="entry name" value="HisKA"/>
    <property type="match status" value="1"/>
</dbReference>
<dbReference type="EMBL" id="LKKS01000070">
    <property type="protein sequence ID" value="KPM65324.1"/>
    <property type="molecule type" value="Genomic_DNA"/>
</dbReference>
<dbReference type="CDD" id="cd00082">
    <property type="entry name" value="HisKA"/>
    <property type="match status" value="1"/>
</dbReference>
<sequence length="451" mass="49593">MKLLARVRQALPRPRITIARWIALTTLTAMLFLLLLKGLFSLLLSVWAQPPLLESGVIEKVAAVTRILDVAPMAQRANIASAAGDGSYSVRWLRRHDEAGVPVLVDAEFSEGTPILRALLKRPDARVEAFAPSDMPEYAPERGYALMIELTDKSWVLFRATSRSWGLDELPRNLIILGLMLVSSLVVALLATRYLAKPLERFAEGARRFGKDFNAPPIPVVGPHDLRQTILAFNATQAQLKHFLNDRTQMLAAISHDLRAPLTRMRLRAEFIDDAQLQAKLFKDVDEMQAMVDAALGFFRDDARLEQTTVFDLGELLLTVVDDFKDAGVEVGLSGPRRCVYTGRPVGIKRVLVNLIDNAAKYGCEPTVVLAVNARQIEITVQDRGPGIAPELHEQVFAPFYRIEGSRNRNTGGVGLGLPAARAIVLEQGGSMSLGNRPGGGLEVRIMLPQG</sequence>
<dbReference type="InterPro" id="IPR004358">
    <property type="entry name" value="Sig_transdc_His_kin-like_C"/>
</dbReference>
<dbReference type="PROSITE" id="PS50109">
    <property type="entry name" value="HIS_KIN"/>
    <property type="match status" value="1"/>
</dbReference>
<dbReference type="EMBL" id="RJAI01000001">
    <property type="protein sequence ID" value="RNF94189.1"/>
    <property type="molecule type" value="Genomic_DNA"/>
</dbReference>
<dbReference type="Gene3D" id="1.10.287.130">
    <property type="match status" value="1"/>
</dbReference>
<feature type="transmembrane region" description="Helical" evidence="15">
    <location>
        <begin position="174"/>
        <end position="196"/>
    </location>
</feature>
<dbReference type="Proteomes" id="UP000050437">
    <property type="component" value="Unassembled WGS sequence"/>
</dbReference>
<dbReference type="InterPro" id="IPR003594">
    <property type="entry name" value="HATPase_dom"/>
</dbReference>
<dbReference type="Pfam" id="PF00672">
    <property type="entry name" value="HAMP"/>
    <property type="match status" value="1"/>
</dbReference>
<keyword evidence="4" id="KW-1003">Cell membrane</keyword>
<proteinExistence type="predicted"/>
<keyword evidence="8 15" id="KW-0812">Transmembrane</keyword>
<evidence type="ECO:0000256" key="14">
    <source>
        <dbReference type="ARBA" id="ARBA00023136"/>
    </source>
</evidence>
<dbReference type="SUPFAM" id="SSF47384">
    <property type="entry name" value="Homodimeric domain of signal transducing histidine kinase"/>
    <property type="match status" value="1"/>
</dbReference>
<comment type="caution">
    <text evidence="18">The sequence shown here is derived from an EMBL/GenBank/DDBJ whole genome shotgun (WGS) entry which is preliminary data.</text>
</comment>
<evidence type="ECO:0000256" key="7">
    <source>
        <dbReference type="ARBA" id="ARBA00022679"/>
    </source>
</evidence>
<evidence type="ECO:0000256" key="8">
    <source>
        <dbReference type="ARBA" id="ARBA00022692"/>
    </source>
</evidence>
<name>A0A0N8HFW7_PSEPU</name>
<dbReference type="PANTHER" id="PTHR44936:SF5">
    <property type="entry name" value="SENSOR HISTIDINE KINASE ENVZ"/>
    <property type="match status" value="1"/>
</dbReference>
<evidence type="ECO:0000313" key="19">
    <source>
        <dbReference type="EMBL" id="RNF94189.1"/>
    </source>
</evidence>